<keyword evidence="3 12" id="KW-0479">Metal-binding</keyword>
<feature type="binding site" evidence="11">
    <location>
        <position position="146"/>
    </location>
    <ligand>
        <name>substrate</name>
    </ligand>
</feature>
<dbReference type="NCBIfam" id="TIGR02009">
    <property type="entry name" value="PGMB-YQAB-SF"/>
    <property type="match status" value="1"/>
</dbReference>
<dbReference type="NCBIfam" id="TIGR01990">
    <property type="entry name" value="bPGM"/>
    <property type="match status" value="1"/>
</dbReference>
<organism evidence="14 15">
    <name type="scientific">Mycoplasma capricolum subsp. capricolum 14232</name>
    <dbReference type="NCBI Taxonomy" id="1188238"/>
    <lineage>
        <taxon>Bacteria</taxon>
        <taxon>Bacillati</taxon>
        <taxon>Mycoplasmatota</taxon>
        <taxon>Mollicutes</taxon>
        <taxon>Mycoplasmataceae</taxon>
        <taxon>Mycoplasma</taxon>
    </lineage>
</organism>
<dbReference type="Gene3D" id="1.10.150.240">
    <property type="entry name" value="Putative phosphatase, domain 2"/>
    <property type="match status" value="1"/>
</dbReference>
<dbReference type="SFLD" id="SFLDG01129">
    <property type="entry name" value="C1.5:_HAD__Beta-PGM__Phosphata"/>
    <property type="match status" value="1"/>
</dbReference>
<evidence type="ECO:0000256" key="3">
    <source>
        <dbReference type="ARBA" id="ARBA00022723"/>
    </source>
</evidence>
<accession>A0A084ERI9</accession>
<feature type="active site" description="Proton donor/acceptor" evidence="10">
    <location>
        <position position="11"/>
    </location>
</feature>
<feature type="active site" description="Nucleophile" evidence="10">
    <location>
        <position position="9"/>
    </location>
</feature>
<comment type="caution">
    <text evidence="14">The sequence shown here is derived from an EMBL/GenBank/DDBJ whole genome shotgun (WGS) entry which is preliminary data.</text>
</comment>
<evidence type="ECO:0000256" key="10">
    <source>
        <dbReference type="PIRSR" id="PIRSR610972-1"/>
    </source>
</evidence>
<keyword evidence="5" id="KW-0413">Isomerase</keyword>
<evidence type="ECO:0000256" key="13">
    <source>
        <dbReference type="PIRSR" id="PIRSR610972-4"/>
    </source>
</evidence>
<dbReference type="InterPro" id="IPR010972">
    <property type="entry name" value="Beta-PGM"/>
</dbReference>
<feature type="binding site" evidence="12">
    <location>
        <position position="170"/>
    </location>
    <ligand>
        <name>Mg(2+)</name>
        <dbReference type="ChEBI" id="CHEBI:18420"/>
    </ligand>
</feature>
<keyword evidence="4 12" id="KW-0460">Magnesium</keyword>
<evidence type="ECO:0000256" key="11">
    <source>
        <dbReference type="PIRSR" id="PIRSR610972-2"/>
    </source>
</evidence>
<protein>
    <recommendedName>
        <fullName evidence="9">Beta-phosphoglucomutase</fullName>
        <ecNumber evidence="8">5.4.2.6</ecNumber>
    </recommendedName>
</protein>
<feature type="binding site" evidence="12">
    <location>
        <position position="11"/>
    </location>
    <ligand>
        <name>Mg(2+)</name>
        <dbReference type="ChEBI" id="CHEBI:18420"/>
    </ligand>
</feature>
<dbReference type="Gene3D" id="3.40.50.1000">
    <property type="entry name" value="HAD superfamily/HAD-like"/>
    <property type="match status" value="1"/>
</dbReference>
<feature type="binding site" evidence="11">
    <location>
        <position position="77"/>
    </location>
    <ligand>
        <name>substrate</name>
    </ligand>
</feature>
<evidence type="ECO:0000313" key="15">
    <source>
        <dbReference type="Proteomes" id="UP000028533"/>
    </source>
</evidence>
<dbReference type="PANTHER" id="PTHR46193">
    <property type="entry name" value="6-PHOSPHOGLUCONATE PHOSPHATASE"/>
    <property type="match status" value="1"/>
</dbReference>
<dbReference type="InterPro" id="IPR006439">
    <property type="entry name" value="HAD-SF_hydro_IA"/>
</dbReference>
<gene>
    <name evidence="14" type="primary">pgmB</name>
    <name evidence="14" type="ORF">MCAPa_1570</name>
</gene>
<dbReference type="EMBL" id="JFDO01000004">
    <property type="protein sequence ID" value="KEZ20581.1"/>
    <property type="molecule type" value="Genomic_DNA"/>
</dbReference>
<reference evidence="14 15" key="1">
    <citation type="submission" date="2014-02" db="EMBL/GenBank/DDBJ databases">
        <title>Genome sequence of Mycoplasma capricolum subsp. capricolum strain 14232.</title>
        <authorList>
            <person name="Sirand-Pugnet P."/>
            <person name="Breton M."/>
            <person name="Dordet-Frisoni E."/>
            <person name="Baranowski E."/>
            <person name="Barre A."/>
            <person name="Couture C."/>
            <person name="Dupuy V."/>
            <person name="Gaurivaud P."/>
            <person name="Jacob D."/>
            <person name="Lemaitre C."/>
            <person name="Manso-Silvan L."/>
            <person name="Nikolski M."/>
            <person name="Nouvel L.-X."/>
            <person name="Poumarat F."/>
            <person name="Tardy F."/>
            <person name="Thebault P."/>
            <person name="Theil S."/>
            <person name="Citti C."/>
            <person name="Thiaucourt F."/>
            <person name="Blanchard A."/>
        </authorList>
    </citation>
    <scope>NUCLEOTIDE SEQUENCE [LARGE SCALE GENOMIC DNA]</scope>
    <source>
        <strain evidence="14 15">14232</strain>
    </source>
</reference>
<dbReference type="SFLD" id="SFLDS00003">
    <property type="entry name" value="Haloacid_Dehalogenase"/>
    <property type="match status" value="1"/>
</dbReference>
<dbReference type="GO" id="GO:0000287">
    <property type="term" value="F:magnesium ion binding"/>
    <property type="evidence" value="ECO:0007669"/>
    <property type="project" value="InterPro"/>
</dbReference>
<evidence type="ECO:0000256" key="2">
    <source>
        <dbReference type="ARBA" id="ARBA00022553"/>
    </source>
</evidence>
<evidence type="ECO:0000256" key="12">
    <source>
        <dbReference type="PIRSR" id="PIRSR610972-3"/>
    </source>
</evidence>
<evidence type="ECO:0000256" key="6">
    <source>
        <dbReference type="ARBA" id="ARBA00023277"/>
    </source>
</evidence>
<dbReference type="GO" id="GO:0008801">
    <property type="term" value="F:beta-phosphoglucomutase activity"/>
    <property type="evidence" value="ECO:0007669"/>
    <property type="project" value="UniProtKB-EC"/>
</dbReference>
<dbReference type="RefSeq" id="WP_036431225.1">
    <property type="nucleotide sequence ID" value="NZ_JFDO01000004.1"/>
</dbReference>
<evidence type="ECO:0000256" key="1">
    <source>
        <dbReference type="ARBA" id="ARBA00006171"/>
    </source>
</evidence>
<dbReference type="InterPro" id="IPR041492">
    <property type="entry name" value="HAD_2"/>
</dbReference>
<name>A0A084ERI9_MYCCA</name>
<feature type="binding site" evidence="12">
    <location>
        <position position="9"/>
    </location>
    <ligand>
        <name>Mg(2+)</name>
        <dbReference type="ChEBI" id="CHEBI:18420"/>
    </ligand>
</feature>
<feature type="binding site" evidence="11">
    <location>
        <position position="25"/>
    </location>
    <ligand>
        <name>substrate</name>
    </ligand>
</feature>
<keyword evidence="2" id="KW-0597">Phosphoprotein</keyword>
<dbReference type="NCBIfam" id="TIGR01509">
    <property type="entry name" value="HAD-SF-IA-v3"/>
    <property type="match status" value="1"/>
</dbReference>
<comment type="catalytic activity">
    <reaction evidence="7">
        <text>beta-D-glucose 1-phosphate = beta-D-glucose 6-phosphate</text>
        <dbReference type="Rhea" id="RHEA:20113"/>
        <dbReference type="ChEBI" id="CHEBI:57684"/>
        <dbReference type="ChEBI" id="CHEBI:58247"/>
        <dbReference type="EC" id="5.4.2.6"/>
    </reaction>
</comment>
<feature type="binding site" evidence="11">
    <location>
        <begin position="115"/>
        <end position="119"/>
    </location>
    <ligand>
        <name>substrate</name>
    </ligand>
</feature>
<feature type="site" description="Important for catalytic activity and assists the phosphoryl transfer reaction to Asp8 by balancing charge and orienting the reacting groups" evidence="13">
    <location>
        <position position="146"/>
    </location>
</feature>
<feature type="binding site" evidence="11">
    <location>
        <begin position="45"/>
        <end position="50"/>
    </location>
    <ligand>
        <name>substrate</name>
    </ligand>
</feature>
<dbReference type="InterPro" id="IPR023198">
    <property type="entry name" value="PGP-like_dom2"/>
</dbReference>
<dbReference type="Proteomes" id="UP000028533">
    <property type="component" value="Unassembled WGS sequence"/>
</dbReference>
<evidence type="ECO:0000256" key="4">
    <source>
        <dbReference type="ARBA" id="ARBA00022842"/>
    </source>
</evidence>
<proteinExistence type="inferred from homology"/>
<evidence type="ECO:0000313" key="14">
    <source>
        <dbReference type="EMBL" id="KEZ20581.1"/>
    </source>
</evidence>
<evidence type="ECO:0000256" key="7">
    <source>
        <dbReference type="ARBA" id="ARBA00044926"/>
    </source>
</evidence>
<comment type="cofactor">
    <cofactor evidence="12">
        <name>Mg(2+)</name>
        <dbReference type="ChEBI" id="CHEBI:18420"/>
    </cofactor>
    <text evidence="12">Binds 2 magnesium ions per subunit.</text>
</comment>
<dbReference type="AlphaFoldDB" id="A0A084ERI9"/>
<feature type="binding site" evidence="11">
    <location>
        <position position="53"/>
    </location>
    <ligand>
        <name>substrate</name>
    </ligand>
</feature>
<dbReference type="CDD" id="cd02598">
    <property type="entry name" value="HAD_BPGM"/>
    <property type="match status" value="1"/>
</dbReference>
<dbReference type="PANTHER" id="PTHR46193:SF18">
    <property type="entry name" value="HEXITOL PHOSPHATASE B"/>
    <property type="match status" value="1"/>
</dbReference>
<sequence>MKFKGVIFDLDGVITDTAPLHFLAWSQAVKTIGISSLDKSFLDKLRGISRKESLEIILDFYNLKLTTNQFNNLLEQKNLLYKKTLQSIDKSWILPGITDFIKDLKKHNIKICLGSSSFNAKDILTKLELINDFDCLVNPSEIKHSKPASDIFLKASELLGLNVKECVVIEDAIAGVKASYNANIFCIGINVDADIRLKSTADLSINLLK</sequence>
<feature type="binding site" evidence="12">
    <location>
        <position position="171"/>
    </location>
    <ligand>
        <name>Mg(2+)</name>
        <dbReference type="ChEBI" id="CHEBI:18420"/>
    </ligand>
</feature>
<feature type="binding site" evidence="11">
    <location>
        <begin position="9"/>
        <end position="11"/>
    </location>
    <ligand>
        <name>substrate</name>
    </ligand>
</feature>
<dbReference type="SFLD" id="SFLDG01135">
    <property type="entry name" value="C1.5.6:_HAD__Beta-PGM__Phospha"/>
    <property type="match status" value="1"/>
</dbReference>
<comment type="similarity">
    <text evidence="1">Belongs to the HAD-like hydrolase superfamily. CbbY/CbbZ/Gph/YieH family.</text>
</comment>
<dbReference type="SUPFAM" id="SSF56784">
    <property type="entry name" value="HAD-like"/>
    <property type="match status" value="1"/>
</dbReference>
<keyword evidence="6" id="KW-0119">Carbohydrate metabolism</keyword>
<dbReference type="GO" id="GO:0005975">
    <property type="term" value="P:carbohydrate metabolic process"/>
    <property type="evidence" value="ECO:0007669"/>
    <property type="project" value="InterPro"/>
</dbReference>
<dbReference type="Pfam" id="PF13419">
    <property type="entry name" value="HAD_2"/>
    <property type="match status" value="1"/>
</dbReference>
<feature type="site" description="Important for catalytic activity and assists the phosphoryl transfer reaction to Asp8 by balancing charge and orienting the reacting groups" evidence="13">
    <location>
        <position position="115"/>
    </location>
</feature>
<evidence type="ECO:0000256" key="5">
    <source>
        <dbReference type="ARBA" id="ARBA00023235"/>
    </source>
</evidence>
<dbReference type="InterPro" id="IPR036412">
    <property type="entry name" value="HAD-like_sf"/>
</dbReference>
<evidence type="ECO:0000256" key="8">
    <source>
        <dbReference type="ARBA" id="ARBA00044968"/>
    </source>
</evidence>
<dbReference type="InterPro" id="IPR010976">
    <property type="entry name" value="B-phosphoglucomutase_hydrolase"/>
</dbReference>
<evidence type="ECO:0000256" key="9">
    <source>
        <dbReference type="ARBA" id="ARBA00044991"/>
    </source>
</evidence>
<dbReference type="InterPro" id="IPR023214">
    <property type="entry name" value="HAD_sf"/>
</dbReference>
<dbReference type="EC" id="5.4.2.6" evidence="8"/>
<dbReference type="InterPro" id="IPR051600">
    <property type="entry name" value="Beta-PGM-like"/>
</dbReference>